<gene>
    <name evidence="6" type="ORF">U729_3001</name>
</gene>
<dbReference type="InterPro" id="IPR035472">
    <property type="entry name" value="RpiR-like_SIS"/>
</dbReference>
<dbReference type="PROSITE" id="PS51071">
    <property type="entry name" value="HTH_RPIR"/>
    <property type="match status" value="1"/>
</dbReference>
<feature type="domain" description="HTH rpiR-type" evidence="4">
    <location>
        <begin position="1"/>
        <end position="79"/>
    </location>
</feature>
<dbReference type="Proteomes" id="UP000030635">
    <property type="component" value="Chromosome"/>
</dbReference>
<dbReference type="CDD" id="cd05013">
    <property type="entry name" value="SIS_RpiR"/>
    <property type="match status" value="1"/>
</dbReference>
<dbReference type="Pfam" id="PF01418">
    <property type="entry name" value="HTH_6"/>
    <property type="match status" value="1"/>
</dbReference>
<evidence type="ECO:0000256" key="1">
    <source>
        <dbReference type="ARBA" id="ARBA00023015"/>
    </source>
</evidence>
<sequence>MSLQKRISSYNKNLTRLESDLLDKLLKNKDKFNYKTFTIENIAEIFSTSTSTIHRISKKLEYKSFIQFKDDYFEKNKFGEEKKEILENSYMNSIMETYNLVSMGLKEEILDKMEKCKKITLYSVGINKYLGRIFKLKLQNLGIPVDAHDDPRFMPLSSKILKRHDDLVFILSRSGETKALLEVLVEANLNGVDVILITANKGSTFERLCKYVIYTGVDSNIDDEDTRVNSHIAMDLIIRRFEEKYRKNNK</sequence>
<dbReference type="InterPro" id="IPR009057">
    <property type="entry name" value="Homeodomain-like_sf"/>
</dbReference>
<evidence type="ECO:0000256" key="3">
    <source>
        <dbReference type="ARBA" id="ARBA00023163"/>
    </source>
</evidence>
<dbReference type="AlphaFoldDB" id="A0A0A7FYU4"/>
<evidence type="ECO:0000313" key="6">
    <source>
        <dbReference type="EMBL" id="AIY84016.1"/>
    </source>
</evidence>
<evidence type="ECO:0000259" key="4">
    <source>
        <dbReference type="PROSITE" id="PS51071"/>
    </source>
</evidence>
<organism evidence="6 7">
    <name type="scientific">Clostridium baratii str. Sullivan</name>
    <dbReference type="NCBI Taxonomy" id="1415775"/>
    <lineage>
        <taxon>Bacteria</taxon>
        <taxon>Bacillati</taxon>
        <taxon>Bacillota</taxon>
        <taxon>Clostridia</taxon>
        <taxon>Eubacteriales</taxon>
        <taxon>Clostridiaceae</taxon>
        <taxon>Clostridium</taxon>
    </lineage>
</organism>
<dbReference type="GO" id="GO:1901135">
    <property type="term" value="P:carbohydrate derivative metabolic process"/>
    <property type="evidence" value="ECO:0007669"/>
    <property type="project" value="InterPro"/>
</dbReference>
<dbReference type="InterPro" id="IPR046348">
    <property type="entry name" value="SIS_dom_sf"/>
</dbReference>
<dbReference type="InterPro" id="IPR000281">
    <property type="entry name" value="HTH_RpiR"/>
</dbReference>
<evidence type="ECO:0000259" key="5">
    <source>
        <dbReference type="PROSITE" id="PS51464"/>
    </source>
</evidence>
<dbReference type="GO" id="GO:0003700">
    <property type="term" value="F:DNA-binding transcription factor activity"/>
    <property type="evidence" value="ECO:0007669"/>
    <property type="project" value="InterPro"/>
</dbReference>
<keyword evidence="2" id="KW-0238">DNA-binding</keyword>
<dbReference type="Gene3D" id="1.10.10.10">
    <property type="entry name" value="Winged helix-like DNA-binding domain superfamily/Winged helix DNA-binding domain"/>
    <property type="match status" value="1"/>
</dbReference>
<dbReference type="SUPFAM" id="SSF53697">
    <property type="entry name" value="SIS domain"/>
    <property type="match status" value="1"/>
</dbReference>
<keyword evidence="1" id="KW-0805">Transcription regulation</keyword>
<dbReference type="OrthoDB" id="3684496at2"/>
<accession>A0A0A7FYU4</accession>
<evidence type="ECO:0000313" key="7">
    <source>
        <dbReference type="Proteomes" id="UP000030635"/>
    </source>
</evidence>
<dbReference type="SUPFAM" id="SSF46689">
    <property type="entry name" value="Homeodomain-like"/>
    <property type="match status" value="1"/>
</dbReference>
<dbReference type="eggNOG" id="COG1737">
    <property type="taxonomic scope" value="Bacteria"/>
</dbReference>
<name>A0A0A7FYU4_9CLOT</name>
<evidence type="ECO:0000256" key="2">
    <source>
        <dbReference type="ARBA" id="ARBA00023125"/>
    </source>
</evidence>
<dbReference type="InterPro" id="IPR047640">
    <property type="entry name" value="RpiR-like"/>
</dbReference>
<feature type="domain" description="SIS" evidence="5">
    <location>
        <begin position="109"/>
        <end position="247"/>
    </location>
</feature>
<dbReference type="Pfam" id="PF01380">
    <property type="entry name" value="SIS"/>
    <property type="match status" value="1"/>
</dbReference>
<dbReference type="GO" id="GO:0003677">
    <property type="term" value="F:DNA binding"/>
    <property type="evidence" value="ECO:0007669"/>
    <property type="project" value="UniProtKB-KW"/>
</dbReference>
<dbReference type="HOGENOM" id="CLU_055769_4_3_9"/>
<proteinExistence type="predicted"/>
<protein>
    <submittedName>
        <fullName evidence="6">SIS domain protein</fullName>
    </submittedName>
</protein>
<dbReference type="EMBL" id="CP006905">
    <property type="protein sequence ID" value="AIY84016.1"/>
    <property type="molecule type" value="Genomic_DNA"/>
</dbReference>
<dbReference type="STRING" id="1561.NPD11_37"/>
<keyword evidence="3" id="KW-0804">Transcription</keyword>
<reference evidence="6 7" key="1">
    <citation type="journal article" date="2015" name="Infect. Genet. Evol.">
        <title>Genomic sequences of six botulinum neurotoxin-producing strains representing three clostridial species illustrate the mobility and diversity of botulinum neurotoxin genes.</title>
        <authorList>
            <person name="Smith T.J."/>
            <person name="Hill K.K."/>
            <person name="Xie G."/>
            <person name="Foley B.T."/>
            <person name="Williamson C.H."/>
            <person name="Foster J.T."/>
            <person name="Johnson S.L."/>
            <person name="Chertkov O."/>
            <person name="Teshima H."/>
            <person name="Gibbons H.S."/>
            <person name="Johnsky L.A."/>
            <person name="Karavis M.A."/>
            <person name="Smith L.A."/>
        </authorList>
    </citation>
    <scope>NUCLEOTIDE SEQUENCE [LARGE SCALE GENOMIC DNA]</scope>
    <source>
        <strain evidence="6">Sullivan</strain>
    </source>
</reference>
<dbReference type="InterPro" id="IPR036388">
    <property type="entry name" value="WH-like_DNA-bd_sf"/>
</dbReference>
<dbReference type="PROSITE" id="PS51464">
    <property type="entry name" value="SIS"/>
    <property type="match status" value="1"/>
</dbReference>
<dbReference type="RefSeq" id="WP_039316386.1">
    <property type="nucleotide sequence ID" value="NZ_CP006905.1"/>
</dbReference>
<keyword evidence="7" id="KW-1185">Reference proteome</keyword>
<dbReference type="Gene3D" id="3.40.50.10490">
    <property type="entry name" value="Glucose-6-phosphate isomerase like protein, domain 1"/>
    <property type="match status" value="1"/>
</dbReference>
<dbReference type="InterPro" id="IPR001347">
    <property type="entry name" value="SIS_dom"/>
</dbReference>
<dbReference type="GO" id="GO:0097367">
    <property type="term" value="F:carbohydrate derivative binding"/>
    <property type="evidence" value="ECO:0007669"/>
    <property type="project" value="InterPro"/>
</dbReference>
<dbReference type="PANTHER" id="PTHR30514">
    <property type="entry name" value="GLUCOKINASE"/>
    <property type="match status" value="1"/>
</dbReference>
<dbReference type="PANTHER" id="PTHR30514:SF10">
    <property type="entry name" value="MURR_RPIR FAMILY TRANSCRIPTIONAL REGULATOR"/>
    <property type="match status" value="1"/>
</dbReference>
<dbReference type="KEGG" id="cbv:U729_3001"/>